<dbReference type="GO" id="GO:0005634">
    <property type="term" value="C:nucleus"/>
    <property type="evidence" value="ECO:0007669"/>
    <property type="project" value="UniProtKB-SubCell"/>
</dbReference>
<reference evidence="7" key="1">
    <citation type="journal article" date="2013" name="Nature">
        <title>Draft genome of the wheat A-genome progenitor Triticum urartu.</title>
        <authorList>
            <person name="Ling H.Q."/>
            <person name="Zhao S."/>
            <person name="Liu D."/>
            <person name="Wang J."/>
            <person name="Sun H."/>
            <person name="Zhang C."/>
            <person name="Fan H."/>
            <person name="Li D."/>
            <person name="Dong L."/>
            <person name="Tao Y."/>
            <person name="Gao C."/>
            <person name="Wu H."/>
            <person name="Li Y."/>
            <person name="Cui Y."/>
            <person name="Guo X."/>
            <person name="Zheng S."/>
            <person name="Wang B."/>
            <person name="Yu K."/>
            <person name="Liang Q."/>
            <person name="Yang W."/>
            <person name="Lou X."/>
            <person name="Chen J."/>
            <person name="Feng M."/>
            <person name="Jian J."/>
            <person name="Zhang X."/>
            <person name="Luo G."/>
            <person name="Jiang Y."/>
            <person name="Liu J."/>
            <person name="Wang Z."/>
            <person name="Sha Y."/>
            <person name="Zhang B."/>
            <person name="Wu H."/>
            <person name="Tang D."/>
            <person name="Shen Q."/>
            <person name="Xue P."/>
            <person name="Zou S."/>
            <person name="Wang X."/>
            <person name="Liu X."/>
            <person name="Wang F."/>
            <person name="Yang Y."/>
            <person name="An X."/>
            <person name="Dong Z."/>
            <person name="Zhang K."/>
            <person name="Zhang X."/>
            <person name="Luo M.C."/>
            <person name="Dvorak J."/>
            <person name="Tong Y."/>
            <person name="Wang J."/>
            <person name="Yang H."/>
            <person name="Li Z."/>
            <person name="Wang D."/>
            <person name="Zhang A."/>
            <person name="Wang J."/>
        </authorList>
    </citation>
    <scope>NUCLEOTIDE SEQUENCE</scope>
    <source>
        <strain evidence="7">cv. G1812</strain>
    </source>
</reference>
<sequence>RKPAEDKENDHEVTYFCETCSAQYHANAFWICCDICDQWFHGKYVNIAATEAKHLKEFKCADCIGEEIGE</sequence>
<dbReference type="GO" id="GO:0008270">
    <property type="term" value="F:zinc ion binding"/>
    <property type="evidence" value="ECO:0007669"/>
    <property type="project" value="UniProtKB-KW"/>
</dbReference>
<keyword evidence="7" id="KW-1185">Reference proteome</keyword>
<dbReference type="InterPro" id="IPR019787">
    <property type="entry name" value="Znf_PHD-finger"/>
</dbReference>
<feature type="domain" description="PHD-type" evidence="5">
    <location>
        <begin position="17"/>
        <end position="63"/>
    </location>
</feature>
<comment type="subunit">
    <text evidence="4">Interacts with H3K4me3 and to a lesser extent with H3K4me2.</text>
</comment>
<evidence type="ECO:0000256" key="1">
    <source>
        <dbReference type="ARBA" id="ARBA00022723"/>
    </source>
</evidence>
<proteinExistence type="inferred from homology"/>
<dbReference type="Gene3D" id="3.30.40.10">
    <property type="entry name" value="Zinc/RING finger domain, C3HC4 (zinc finger)"/>
    <property type="match status" value="1"/>
</dbReference>
<dbReference type="Pfam" id="PF00628">
    <property type="entry name" value="PHD"/>
    <property type="match status" value="1"/>
</dbReference>
<protein>
    <recommendedName>
        <fullName evidence="4">PHD finger protein ALFIN-LIKE</fullName>
    </recommendedName>
</protein>
<accession>A0A8R7V3D5</accession>
<dbReference type="GO" id="GO:0000976">
    <property type="term" value="F:transcription cis-regulatory region binding"/>
    <property type="evidence" value="ECO:0007669"/>
    <property type="project" value="TreeGrafter"/>
</dbReference>
<comment type="function">
    <text evidence="4">Histone-binding component that specifically recognizes H3 tails trimethylated on 'Lys-4' (H3K4me3), which mark transcription start sites of virtually all active genes.</text>
</comment>
<dbReference type="SUPFAM" id="SSF57903">
    <property type="entry name" value="FYVE/PHD zinc finger"/>
    <property type="match status" value="1"/>
</dbReference>
<keyword evidence="4" id="KW-0804">Transcription</keyword>
<dbReference type="GO" id="GO:0006325">
    <property type="term" value="P:chromatin organization"/>
    <property type="evidence" value="ECO:0007669"/>
    <property type="project" value="UniProtKB-UniRule"/>
</dbReference>
<evidence type="ECO:0000313" key="6">
    <source>
        <dbReference type="EnsemblPlants" id="TuG1812G0700001070.01.T01.cds330272"/>
    </source>
</evidence>
<dbReference type="Proteomes" id="UP000015106">
    <property type="component" value="Chromosome 7"/>
</dbReference>
<organism evidence="6 7">
    <name type="scientific">Triticum urartu</name>
    <name type="common">Red wild einkorn</name>
    <name type="synonym">Crithodium urartu</name>
    <dbReference type="NCBI Taxonomy" id="4572"/>
    <lineage>
        <taxon>Eukaryota</taxon>
        <taxon>Viridiplantae</taxon>
        <taxon>Streptophyta</taxon>
        <taxon>Embryophyta</taxon>
        <taxon>Tracheophyta</taxon>
        <taxon>Spermatophyta</taxon>
        <taxon>Magnoliopsida</taxon>
        <taxon>Liliopsida</taxon>
        <taxon>Poales</taxon>
        <taxon>Poaceae</taxon>
        <taxon>BOP clade</taxon>
        <taxon>Pooideae</taxon>
        <taxon>Triticodae</taxon>
        <taxon>Triticeae</taxon>
        <taxon>Triticinae</taxon>
        <taxon>Triticum</taxon>
    </lineage>
</organism>
<keyword evidence="3 4" id="KW-0862">Zinc</keyword>
<evidence type="ECO:0000256" key="2">
    <source>
        <dbReference type="ARBA" id="ARBA00022771"/>
    </source>
</evidence>
<dbReference type="InterPro" id="IPR011011">
    <property type="entry name" value="Znf_FYVE_PHD"/>
</dbReference>
<dbReference type="GO" id="GO:0006355">
    <property type="term" value="P:regulation of DNA-templated transcription"/>
    <property type="evidence" value="ECO:0007669"/>
    <property type="project" value="UniProtKB-UniRule"/>
</dbReference>
<dbReference type="GO" id="GO:0003712">
    <property type="term" value="F:transcription coregulator activity"/>
    <property type="evidence" value="ECO:0007669"/>
    <property type="project" value="TreeGrafter"/>
</dbReference>
<dbReference type="EnsemblPlants" id="TuG1812G0700001070.01.T01">
    <property type="protein sequence ID" value="TuG1812G0700001070.01.T01.cds330272"/>
    <property type="gene ID" value="TuG1812G0700001070.01"/>
</dbReference>
<keyword evidence="2 4" id="KW-0863">Zinc-finger</keyword>
<evidence type="ECO:0000259" key="5">
    <source>
        <dbReference type="Pfam" id="PF00628"/>
    </source>
</evidence>
<keyword evidence="4" id="KW-0805">Transcription regulation</keyword>
<dbReference type="InterPro" id="IPR045104">
    <property type="entry name" value="Alfin"/>
</dbReference>
<reference evidence="6" key="2">
    <citation type="submission" date="2018-03" db="EMBL/GenBank/DDBJ databases">
        <title>The Triticum urartu genome reveals the dynamic nature of wheat genome evolution.</title>
        <authorList>
            <person name="Ling H."/>
            <person name="Ma B."/>
            <person name="Shi X."/>
            <person name="Liu H."/>
            <person name="Dong L."/>
            <person name="Sun H."/>
            <person name="Cao Y."/>
            <person name="Gao Q."/>
            <person name="Zheng S."/>
            <person name="Li Y."/>
            <person name="Yu Y."/>
            <person name="Du H."/>
            <person name="Qi M."/>
            <person name="Li Y."/>
            <person name="Yu H."/>
            <person name="Cui Y."/>
            <person name="Wang N."/>
            <person name="Chen C."/>
            <person name="Wu H."/>
            <person name="Zhao Y."/>
            <person name="Zhang J."/>
            <person name="Li Y."/>
            <person name="Zhou W."/>
            <person name="Zhang B."/>
            <person name="Hu W."/>
            <person name="Eijk M."/>
            <person name="Tang J."/>
            <person name="Witsenboer H."/>
            <person name="Zhao S."/>
            <person name="Li Z."/>
            <person name="Zhang A."/>
            <person name="Wang D."/>
            <person name="Liang C."/>
        </authorList>
    </citation>
    <scope>NUCLEOTIDE SEQUENCE [LARGE SCALE GENOMIC DNA]</scope>
    <source>
        <strain evidence="6">cv. G1812</strain>
    </source>
</reference>
<comment type="subcellular location">
    <subcellularLocation>
        <location evidence="4">Nucleus</location>
    </subcellularLocation>
</comment>
<dbReference type="PANTHER" id="PTHR12321">
    <property type="entry name" value="CPG BINDING PROTEIN"/>
    <property type="match status" value="1"/>
</dbReference>
<name>A0A8R7V3D5_TRIUA</name>
<keyword evidence="1 4" id="KW-0479">Metal-binding</keyword>
<reference evidence="6" key="3">
    <citation type="submission" date="2022-06" db="UniProtKB">
        <authorList>
            <consortium name="EnsemblPlants"/>
        </authorList>
    </citation>
    <scope>IDENTIFICATION</scope>
</reference>
<comment type="domain">
    <text evidence="4">The PHD-type zinc finger mediates the binding to H3K4me3.</text>
</comment>
<evidence type="ECO:0000313" key="7">
    <source>
        <dbReference type="Proteomes" id="UP000015106"/>
    </source>
</evidence>
<dbReference type="GO" id="GO:0042393">
    <property type="term" value="F:histone binding"/>
    <property type="evidence" value="ECO:0007669"/>
    <property type="project" value="UniProtKB-UniRule"/>
</dbReference>
<dbReference type="AlphaFoldDB" id="A0A8R7V3D5"/>
<dbReference type="Gramene" id="TuG1812G0700001070.01.T01">
    <property type="protein sequence ID" value="TuG1812G0700001070.01.T01.cds330272"/>
    <property type="gene ID" value="TuG1812G0700001070.01"/>
</dbReference>
<dbReference type="PANTHER" id="PTHR12321:SF118">
    <property type="entry name" value="PHD FINGER PROTEIN ALFIN-LIKE"/>
    <property type="match status" value="1"/>
</dbReference>
<keyword evidence="4" id="KW-0539">Nucleus</keyword>
<evidence type="ECO:0000256" key="4">
    <source>
        <dbReference type="RuleBase" id="RU369089"/>
    </source>
</evidence>
<comment type="similarity">
    <text evidence="4">Belongs to the Alfin family.</text>
</comment>
<keyword evidence="4" id="KW-0156">Chromatin regulator</keyword>
<evidence type="ECO:0000256" key="3">
    <source>
        <dbReference type="ARBA" id="ARBA00022833"/>
    </source>
</evidence>
<dbReference type="InterPro" id="IPR013083">
    <property type="entry name" value="Znf_RING/FYVE/PHD"/>
</dbReference>